<keyword evidence="1" id="KW-0812">Transmembrane</keyword>
<proteinExistence type="predicted"/>
<keyword evidence="1" id="KW-0472">Membrane</keyword>
<dbReference type="AlphaFoldDB" id="A0A1Z5HWN8"/>
<feature type="transmembrane region" description="Helical" evidence="1">
    <location>
        <begin position="14"/>
        <end position="33"/>
    </location>
</feature>
<dbReference type="EMBL" id="BDGJ01000168">
    <property type="protein sequence ID" value="GAW93751.1"/>
    <property type="molecule type" value="Genomic_DNA"/>
</dbReference>
<gene>
    <name evidence="3" type="ORF">KKC1_28790</name>
</gene>
<dbReference type="Pfam" id="PF13485">
    <property type="entry name" value="Peptidase_MA_2"/>
    <property type="match status" value="1"/>
</dbReference>
<comment type="caution">
    <text evidence="3">The sequence shown here is derived from an EMBL/GenBank/DDBJ whole genome shotgun (WGS) entry which is preliminary data.</text>
</comment>
<dbReference type="RefSeq" id="WP_088554826.1">
    <property type="nucleotide sequence ID" value="NZ_BDGJ01000168.1"/>
</dbReference>
<reference evidence="4" key="1">
    <citation type="journal article" date="2017" name="Appl. Environ. Microbiol.">
        <title>Genomic analysis of Calderihabitans maritimus KKC1, a thermophilic hydrogenogenic carboxydotrophic bacterium isolated from marine sediment.</title>
        <authorList>
            <person name="Omae K."/>
            <person name="Yoneda Y."/>
            <person name="Fukuyama Y."/>
            <person name="Yoshida T."/>
            <person name="Sako Y."/>
        </authorList>
    </citation>
    <scope>NUCLEOTIDE SEQUENCE [LARGE SCALE GENOMIC DNA]</scope>
    <source>
        <strain evidence="4">KKC1</strain>
    </source>
</reference>
<protein>
    <recommendedName>
        <fullName evidence="2">Peptidase MA-like domain-containing protein</fullName>
    </recommendedName>
</protein>
<evidence type="ECO:0000259" key="2">
    <source>
        <dbReference type="Pfam" id="PF13485"/>
    </source>
</evidence>
<dbReference type="OrthoDB" id="9787613at2"/>
<accession>A0A1Z5HWN8</accession>
<sequence length="295" mass="34246">MPFLEFYGLRLETLGKILAAVLIGCFFISVAIYQKYPGWTRMAVYGVIRELARKHVEFKTRSWPELQSRHFLVRYQPQDAWVARLVLETAEESYLPLVRKLGLEPPGKVPIIIYPDRVSLNQSFGWDADQSAMGVYWAGVIRILSPNAWIETVDRDSLADTFKSTGPMAHEMAHLLVDYRTQGNYPRWLTEGIAQYLEREITGFQFEEYRINPDTQFYSLRQMDAQFDRLPDQPLAYWQSLAIIDYLVGRYGWDIVGSILDGLRQGKNLNTVFQDQLGMSLAEVEKNFITWARNR</sequence>
<evidence type="ECO:0000313" key="3">
    <source>
        <dbReference type="EMBL" id="GAW93751.1"/>
    </source>
</evidence>
<keyword evidence="4" id="KW-1185">Reference proteome</keyword>
<dbReference type="InterPro" id="IPR039568">
    <property type="entry name" value="Peptidase_MA-like_dom"/>
</dbReference>
<evidence type="ECO:0000256" key="1">
    <source>
        <dbReference type="SAM" id="Phobius"/>
    </source>
</evidence>
<evidence type="ECO:0000313" key="4">
    <source>
        <dbReference type="Proteomes" id="UP000197032"/>
    </source>
</evidence>
<organism evidence="3 4">
    <name type="scientific">Calderihabitans maritimus</name>
    <dbReference type="NCBI Taxonomy" id="1246530"/>
    <lineage>
        <taxon>Bacteria</taxon>
        <taxon>Bacillati</taxon>
        <taxon>Bacillota</taxon>
        <taxon>Clostridia</taxon>
        <taxon>Neomoorellales</taxon>
        <taxon>Calderihabitantaceae</taxon>
        <taxon>Calderihabitans</taxon>
    </lineage>
</organism>
<name>A0A1Z5HWN8_9FIRM</name>
<feature type="domain" description="Peptidase MA-like" evidence="2">
    <location>
        <begin position="91"/>
        <end position="292"/>
    </location>
</feature>
<dbReference type="Proteomes" id="UP000197032">
    <property type="component" value="Unassembled WGS sequence"/>
</dbReference>
<keyword evidence="1" id="KW-1133">Transmembrane helix</keyword>